<evidence type="ECO:0000256" key="2">
    <source>
        <dbReference type="ARBA" id="ARBA00022643"/>
    </source>
</evidence>
<dbReference type="STRING" id="1604334.SAMN05421546_1274"/>
<dbReference type="AlphaFoldDB" id="A0A1N6SES4"/>
<dbReference type="PANTHER" id="PTHR30011">
    <property type="entry name" value="ALKANESULFONATE MONOOXYGENASE-RELATED"/>
    <property type="match status" value="1"/>
</dbReference>
<dbReference type="SUPFAM" id="SSF51679">
    <property type="entry name" value="Bacterial luciferase-like"/>
    <property type="match status" value="1"/>
</dbReference>
<evidence type="ECO:0000256" key="3">
    <source>
        <dbReference type="ARBA" id="ARBA00023002"/>
    </source>
</evidence>
<evidence type="ECO:0000256" key="4">
    <source>
        <dbReference type="ARBA" id="ARBA00023033"/>
    </source>
</evidence>
<proteinExistence type="predicted"/>
<evidence type="ECO:0000313" key="6">
    <source>
        <dbReference type="EMBL" id="SIQ39618.1"/>
    </source>
</evidence>
<keyword evidence="4" id="KW-0503">Monooxygenase</keyword>
<evidence type="ECO:0000256" key="1">
    <source>
        <dbReference type="ARBA" id="ARBA00022630"/>
    </source>
</evidence>
<keyword evidence="3" id="KW-0560">Oxidoreductase</keyword>
<sequence>MYLPSTIPYQQHRGFSRTFTPGHLSLGLFFPLEAFGGDIPSMLNQVALVKRAEELGFSALWFRDVPLRDPNFGDVGQAFDPWVYMGYMAAHTSEIALGSASIAIPLHHPLHTAKASASVDQLSAGRLILGVASGDRPVEFSAFDVDPERRGEVFREHYEVIRRAYSTSFEPIRWSGGELRGADLIPKPTTQVIPMLVTGHSRQSLDWIARESAGWINYPRAPNIQRLIVEDWRMEVMKQCGSVYKPFTQSLYIDLSENPSTPPAPIHLGYRLGRDHLRSLLESLGEIGVDHVILNLKYGKRPAADVIEELGTHIVAQFGVKARPGAN</sequence>
<dbReference type="GO" id="GO:0004497">
    <property type="term" value="F:monooxygenase activity"/>
    <property type="evidence" value="ECO:0007669"/>
    <property type="project" value="UniProtKB-KW"/>
</dbReference>
<dbReference type="InterPro" id="IPR051260">
    <property type="entry name" value="Diverse_substr_monoxygenases"/>
</dbReference>
<dbReference type="RefSeq" id="WP_076586340.1">
    <property type="nucleotide sequence ID" value="NZ_FTLW01000002.1"/>
</dbReference>
<dbReference type="EMBL" id="FTLW01000002">
    <property type="protein sequence ID" value="SIQ39618.1"/>
    <property type="molecule type" value="Genomic_DNA"/>
</dbReference>
<dbReference type="PANTHER" id="PTHR30011:SF16">
    <property type="entry name" value="C2H2 FINGER DOMAIN TRANSCRIPTION FACTOR (EUROFUNG)-RELATED"/>
    <property type="match status" value="1"/>
</dbReference>
<name>A0A1N6SES4_9GAMM</name>
<reference evidence="7" key="1">
    <citation type="submission" date="2017-01" db="EMBL/GenBank/DDBJ databases">
        <authorList>
            <person name="Varghese N."/>
            <person name="Submissions S."/>
        </authorList>
    </citation>
    <scope>NUCLEOTIDE SEQUENCE [LARGE SCALE GENOMIC DNA]</scope>
    <source>
        <strain evidence="7">UM1</strain>
    </source>
</reference>
<evidence type="ECO:0000313" key="7">
    <source>
        <dbReference type="Proteomes" id="UP000241788"/>
    </source>
</evidence>
<dbReference type="Gene3D" id="3.20.20.30">
    <property type="entry name" value="Luciferase-like domain"/>
    <property type="match status" value="1"/>
</dbReference>
<accession>A0A1N6SES4</accession>
<dbReference type="InterPro" id="IPR036661">
    <property type="entry name" value="Luciferase-like_sf"/>
</dbReference>
<evidence type="ECO:0000259" key="5">
    <source>
        <dbReference type="Pfam" id="PF00296"/>
    </source>
</evidence>
<dbReference type="OrthoDB" id="7239898at2"/>
<keyword evidence="2" id="KW-0288">FMN</keyword>
<dbReference type="NCBIfam" id="TIGR03571">
    <property type="entry name" value="lucif_BA3436"/>
    <property type="match status" value="1"/>
</dbReference>
<dbReference type="InterPro" id="IPR011251">
    <property type="entry name" value="Luciferase-like_dom"/>
</dbReference>
<dbReference type="InterPro" id="IPR020020">
    <property type="entry name" value="Luciferase-type_oxidoreductase"/>
</dbReference>
<keyword evidence="7" id="KW-1185">Reference proteome</keyword>
<protein>
    <submittedName>
        <fullName evidence="6">Luciferase-type oxidoreductase, BA3436 family</fullName>
    </submittedName>
</protein>
<dbReference type="Pfam" id="PF00296">
    <property type="entry name" value="Bac_luciferase"/>
    <property type="match status" value="1"/>
</dbReference>
<dbReference type="Proteomes" id="UP000241788">
    <property type="component" value="Unassembled WGS sequence"/>
</dbReference>
<gene>
    <name evidence="6" type="ORF">SAMN05421546_1274</name>
</gene>
<feature type="domain" description="Luciferase-like" evidence="5">
    <location>
        <begin position="42"/>
        <end position="233"/>
    </location>
</feature>
<organism evidence="6 7">
    <name type="scientific">Solilutibacter tolerans</name>
    <dbReference type="NCBI Taxonomy" id="1604334"/>
    <lineage>
        <taxon>Bacteria</taxon>
        <taxon>Pseudomonadati</taxon>
        <taxon>Pseudomonadota</taxon>
        <taxon>Gammaproteobacteria</taxon>
        <taxon>Lysobacterales</taxon>
        <taxon>Lysobacteraceae</taxon>
        <taxon>Solilutibacter</taxon>
    </lineage>
</organism>
<keyword evidence="1" id="KW-0285">Flavoprotein</keyword>
<dbReference type="GO" id="GO:0016705">
    <property type="term" value="F:oxidoreductase activity, acting on paired donors, with incorporation or reduction of molecular oxygen"/>
    <property type="evidence" value="ECO:0007669"/>
    <property type="project" value="InterPro"/>
</dbReference>